<organism evidence="2 3">
    <name type="scientific">Gossypium arboreum</name>
    <name type="common">Tree cotton</name>
    <name type="synonym">Gossypium nanking</name>
    <dbReference type="NCBI Taxonomy" id="29729"/>
    <lineage>
        <taxon>Eukaryota</taxon>
        <taxon>Viridiplantae</taxon>
        <taxon>Streptophyta</taxon>
        <taxon>Embryophyta</taxon>
        <taxon>Tracheophyta</taxon>
        <taxon>Spermatophyta</taxon>
        <taxon>Magnoliopsida</taxon>
        <taxon>eudicotyledons</taxon>
        <taxon>Gunneridae</taxon>
        <taxon>Pentapetalae</taxon>
        <taxon>rosids</taxon>
        <taxon>malvids</taxon>
        <taxon>Malvales</taxon>
        <taxon>Malvaceae</taxon>
        <taxon>Malvoideae</taxon>
        <taxon>Gossypium</taxon>
    </lineage>
</organism>
<name>A0ABR0NEQ9_GOSAR</name>
<evidence type="ECO:0000256" key="1">
    <source>
        <dbReference type="SAM" id="MobiDB-lite"/>
    </source>
</evidence>
<proteinExistence type="predicted"/>
<dbReference type="EMBL" id="JARKNE010000010">
    <property type="protein sequence ID" value="KAK5793360.1"/>
    <property type="molecule type" value="Genomic_DNA"/>
</dbReference>
<feature type="region of interest" description="Disordered" evidence="1">
    <location>
        <begin position="56"/>
        <end position="111"/>
    </location>
</feature>
<feature type="compositionally biased region" description="Basic and acidic residues" evidence="1">
    <location>
        <begin position="56"/>
        <end position="79"/>
    </location>
</feature>
<evidence type="ECO:0000313" key="2">
    <source>
        <dbReference type="EMBL" id="KAK5793360.1"/>
    </source>
</evidence>
<sequence>MSTPHPSEFTPLIPIHFTNSMFFTSTTLYTTATPCIYTSRSRSSALPPSCGVEDTRWEARMTSHSNMEKGNRGKDKGESGDEDEYEGRGEDKKDENYDHNEEEELTPPLLCRNPTCNHYHYPVPHIRPNDTDNDLIPTPHRELLSSFVFLDQHILQAMNVNRNGQNSLKLVTISNTANKLLIPGIGDRLN</sequence>
<keyword evidence="3" id="KW-1185">Reference proteome</keyword>
<dbReference type="Proteomes" id="UP001358586">
    <property type="component" value="Chromosome 10"/>
</dbReference>
<comment type="caution">
    <text evidence="2">The sequence shown here is derived from an EMBL/GenBank/DDBJ whole genome shotgun (WGS) entry which is preliminary data.</text>
</comment>
<accession>A0ABR0NEQ9</accession>
<evidence type="ECO:0000313" key="3">
    <source>
        <dbReference type="Proteomes" id="UP001358586"/>
    </source>
</evidence>
<gene>
    <name evidence="2" type="ORF">PVK06_034503</name>
</gene>
<protein>
    <submittedName>
        <fullName evidence="2">Uncharacterized protein</fullName>
    </submittedName>
</protein>
<feature type="compositionally biased region" description="Basic and acidic residues" evidence="1">
    <location>
        <begin position="86"/>
        <end position="99"/>
    </location>
</feature>
<reference evidence="2 3" key="1">
    <citation type="submission" date="2023-03" db="EMBL/GenBank/DDBJ databases">
        <title>WGS of Gossypium arboreum.</title>
        <authorList>
            <person name="Yu D."/>
        </authorList>
    </citation>
    <scope>NUCLEOTIDE SEQUENCE [LARGE SCALE GENOMIC DNA]</scope>
    <source>
        <tissue evidence="2">Leaf</tissue>
    </source>
</reference>